<feature type="region of interest" description="Disordered" evidence="1">
    <location>
        <begin position="1"/>
        <end position="82"/>
    </location>
</feature>
<accession>A0AAV4KU53</accession>
<dbReference type="Proteomes" id="UP000642014">
    <property type="component" value="Unassembled WGS sequence"/>
</dbReference>
<reference evidence="2 3" key="1">
    <citation type="journal article" date="2014" name="Int. J. Syst. Evol. Microbiol.">
        <title>Complete genome sequence of Corynebacterium casei LMG S-19264T (=DSM 44701T), isolated from a smear-ripened cheese.</title>
        <authorList>
            <consortium name="US DOE Joint Genome Institute (JGI-PGF)"/>
            <person name="Walter F."/>
            <person name="Albersmeier A."/>
            <person name="Kalinowski J."/>
            <person name="Ruckert C."/>
        </authorList>
    </citation>
    <scope>NUCLEOTIDE SEQUENCE [LARGE SCALE GENOMIC DNA]</scope>
    <source>
        <strain evidence="2 3">JCM 4205</strain>
    </source>
</reference>
<evidence type="ECO:0000313" key="2">
    <source>
        <dbReference type="EMBL" id="GGR51383.1"/>
    </source>
</evidence>
<evidence type="ECO:0000313" key="3">
    <source>
        <dbReference type="Proteomes" id="UP000642014"/>
    </source>
</evidence>
<gene>
    <name evidence="2" type="ORF">GCM10010497_63420</name>
</gene>
<comment type="caution">
    <text evidence="2">The sequence shown here is derived from an EMBL/GenBank/DDBJ whole genome shotgun (WGS) entry which is preliminary data.</text>
</comment>
<proteinExistence type="predicted"/>
<organism evidence="2 3">
    <name type="scientific">Streptomyces cinereoruber</name>
    <dbReference type="NCBI Taxonomy" id="67260"/>
    <lineage>
        <taxon>Bacteria</taxon>
        <taxon>Bacillati</taxon>
        <taxon>Actinomycetota</taxon>
        <taxon>Actinomycetes</taxon>
        <taxon>Kitasatosporales</taxon>
        <taxon>Streptomycetaceae</taxon>
        <taxon>Streptomyces</taxon>
    </lineage>
</organism>
<evidence type="ECO:0000256" key="1">
    <source>
        <dbReference type="SAM" id="MobiDB-lite"/>
    </source>
</evidence>
<feature type="compositionally biased region" description="Low complexity" evidence="1">
    <location>
        <begin position="38"/>
        <end position="56"/>
    </location>
</feature>
<name>A0AAV4KU53_9ACTN</name>
<dbReference type="EMBL" id="BMSJ01000018">
    <property type="protein sequence ID" value="GGR51383.1"/>
    <property type="molecule type" value="Genomic_DNA"/>
</dbReference>
<sequence>MEGALRCVHMDTSTETDTEPVVEAVAPEAGETSRGGVPRSDPSGPGSAAGRSAEAPSGGGGAAEAAGDGRGAVTCGPRSWRS</sequence>
<dbReference type="AlphaFoldDB" id="A0AAV4KU53"/>
<protein>
    <submittedName>
        <fullName evidence="2">Uncharacterized protein</fullName>
    </submittedName>
</protein>